<accession>A0A183EKV8</accession>
<protein>
    <submittedName>
        <fullName evidence="4">Ovule protein</fullName>
    </submittedName>
</protein>
<feature type="region of interest" description="Disordered" evidence="1">
    <location>
        <begin position="1"/>
        <end position="29"/>
    </location>
</feature>
<organism evidence="4">
    <name type="scientific">Gongylonema pulchrum</name>
    <dbReference type="NCBI Taxonomy" id="637853"/>
    <lineage>
        <taxon>Eukaryota</taxon>
        <taxon>Metazoa</taxon>
        <taxon>Ecdysozoa</taxon>
        <taxon>Nematoda</taxon>
        <taxon>Chromadorea</taxon>
        <taxon>Rhabditida</taxon>
        <taxon>Spirurina</taxon>
        <taxon>Spiruromorpha</taxon>
        <taxon>Spiruroidea</taxon>
        <taxon>Gongylonematidae</taxon>
        <taxon>Gongylonema</taxon>
    </lineage>
</organism>
<proteinExistence type="predicted"/>
<evidence type="ECO:0000313" key="2">
    <source>
        <dbReference type="EMBL" id="VDN38574.1"/>
    </source>
</evidence>
<keyword evidence="3" id="KW-1185">Reference proteome</keyword>
<name>A0A183EKV8_9BILA</name>
<sequence length="92" mass="10698">MAARIIHEHPDSSTEQKRRASRLKKKQKVKIVSPAMRILRLSIRNRHQVGSKSTQLLKTKRHHMLLSMLLKPLSNDVEPCQGSSQFWKSNMK</sequence>
<dbReference type="WBParaSite" id="GPUH_0002162601-mRNA-1">
    <property type="protein sequence ID" value="GPUH_0002162601-mRNA-1"/>
    <property type="gene ID" value="GPUH_0002162601"/>
</dbReference>
<evidence type="ECO:0000313" key="3">
    <source>
        <dbReference type="Proteomes" id="UP000271098"/>
    </source>
</evidence>
<reference evidence="4" key="1">
    <citation type="submission" date="2016-06" db="UniProtKB">
        <authorList>
            <consortium name="WormBaseParasite"/>
        </authorList>
    </citation>
    <scope>IDENTIFICATION</scope>
</reference>
<evidence type="ECO:0000256" key="1">
    <source>
        <dbReference type="SAM" id="MobiDB-lite"/>
    </source>
</evidence>
<gene>
    <name evidence="2" type="ORF">GPUH_LOCUS21598</name>
</gene>
<dbReference type="Proteomes" id="UP000271098">
    <property type="component" value="Unassembled WGS sequence"/>
</dbReference>
<dbReference type="EMBL" id="UYRT01092999">
    <property type="protein sequence ID" value="VDN38574.1"/>
    <property type="molecule type" value="Genomic_DNA"/>
</dbReference>
<feature type="compositionally biased region" description="Basic residues" evidence="1">
    <location>
        <begin position="19"/>
        <end position="29"/>
    </location>
</feature>
<dbReference type="AlphaFoldDB" id="A0A183EKV8"/>
<reference evidence="2 3" key="2">
    <citation type="submission" date="2018-11" db="EMBL/GenBank/DDBJ databases">
        <authorList>
            <consortium name="Pathogen Informatics"/>
        </authorList>
    </citation>
    <scope>NUCLEOTIDE SEQUENCE [LARGE SCALE GENOMIC DNA]</scope>
</reference>
<evidence type="ECO:0000313" key="4">
    <source>
        <dbReference type="WBParaSite" id="GPUH_0002162601-mRNA-1"/>
    </source>
</evidence>
<feature type="compositionally biased region" description="Basic and acidic residues" evidence="1">
    <location>
        <begin position="1"/>
        <end position="18"/>
    </location>
</feature>